<evidence type="ECO:0000256" key="11">
    <source>
        <dbReference type="PIRSR" id="PIRSR602481-1"/>
    </source>
</evidence>
<keyword evidence="12" id="KW-0560">Oxidoreductase</keyword>
<dbReference type="GO" id="GO:0045892">
    <property type="term" value="P:negative regulation of DNA-templated transcription"/>
    <property type="evidence" value="ECO:0007669"/>
    <property type="project" value="TreeGrafter"/>
</dbReference>
<keyword evidence="9" id="KW-0238">DNA-binding</keyword>
<dbReference type="Proteomes" id="UP000282551">
    <property type="component" value="Chromosome"/>
</dbReference>
<reference evidence="12 13" key="1">
    <citation type="submission" date="2018-12" db="EMBL/GenBank/DDBJ databases">
        <authorList>
            <consortium name="Pathogen Informatics"/>
        </authorList>
    </citation>
    <scope>NUCLEOTIDE SEQUENCE [LARGE SCALE GENOMIC DNA]</scope>
    <source>
        <strain evidence="12 13">NCTC10485</strain>
    </source>
</reference>
<gene>
    <name evidence="12" type="primary">furA_1</name>
    <name evidence="12" type="ORF">NCTC10485_00975</name>
</gene>
<feature type="binding site" evidence="11">
    <location>
        <position position="134"/>
    </location>
    <ligand>
        <name>Zn(2+)</name>
        <dbReference type="ChEBI" id="CHEBI:29105"/>
    </ligand>
</feature>
<dbReference type="Pfam" id="PF01475">
    <property type="entry name" value="FUR"/>
    <property type="match status" value="1"/>
</dbReference>
<dbReference type="GO" id="GO:0005737">
    <property type="term" value="C:cytoplasm"/>
    <property type="evidence" value="ECO:0007669"/>
    <property type="project" value="UniProtKB-SubCell"/>
</dbReference>
<keyword evidence="8" id="KW-0805">Transcription regulation</keyword>
<evidence type="ECO:0000256" key="7">
    <source>
        <dbReference type="ARBA" id="ARBA00023004"/>
    </source>
</evidence>
<accession>A0A448I164</accession>
<evidence type="ECO:0000313" key="13">
    <source>
        <dbReference type="Proteomes" id="UP000282551"/>
    </source>
</evidence>
<keyword evidence="13" id="KW-1185">Reference proteome</keyword>
<comment type="subcellular location">
    <subcellularLocation>
        <location evidence="1">Cytoplasm</location>
    </subcellularLocation>
</comment>
<sequence>MTLWHKELRRVGLRVTQPRLAVLAEVQAQPHGDVDSIATGARKRLGSLSTQAVYDVLYALTDAGLLRRIEPAGSPVRFELETGDNHHHLVCRSCGSIVDAHCATGTAPCLHTSDDAGFRIDEAEVTFWGICPDCQPVTSPK</sequence>
<evidence type="ECO:0000256" key="1">
    <source>
        <dbReference type="ARBA" id="ARBA00004496"/>
    </source>
</evidence>
<dbReference type="SUPFAM" id="SSF46785">
    <property type="entry name" value="Winged helix' DNA-binding domain"/>
    <property type="match status" value="1"/>
</dbReference>
<dbReference type="CDD" id="cd07153">
    <property type="entry name" value="Fur_like"/>
    <property type="match status" value="1"/>
</dbReference>
<dbReference type="PANTHER" id="PTHR33202:SF18">
    <property type="entry name" value="TRANSCRIPTIONAL REGULATOR FURA"/>
    <property type="match status" value="1"/>
</dbReference>
<evidence type="ECO:0000313" key="12">
    <source>
        <dbReference type="EMBL" id="VEG46196.1"/>
    </source>
</evidence>
<keyword evidence="4" id="KW-0678">Repressor</keyword>
<dbReference type="GO" id="GO:0004096">
    <property type="term" value="F:catalase activity"/>
    <property type="evidence" value="ECO:0007669"/>
    <property type="project" value="UniProtKB-EC"/>
</dbReference>
<dbReference type="GO" id="GO:0003700">
    <property type="term" value="F:DNA-binding transcription factor activity"/>
    <property type="evidence" value="ECO:0007669"/>
    <property type="project" value="InterPro"/>
</dbReference>
<dbReference type="PANTHER" id="PTHR33202">
    <property type="entry name" value="ZINC UPTAKE REGULATION PROTEIN"/>
    <property type="match status" value="1"/>
</dbReference>
<feature type="binding site" evidence="11">
    <location>
        <position position="131"/>
    </location>
    <ligand>
        <name>Zn(2+)</name>
        <dbReference type="ChEBI" id="CHEBI:29105"/>
    </ligand>
</feature>
<dbReference type="InterPro" id="IPR002481">
    <property type="entry name" value="FUR"/>
</dbReference>
<evidence type="ECO:0000256" key="2">
    <source>
        <dbReference type="ARBA" id="ARBA00007957"/>
    </source>
</evidence>
<dbReference type="InterPro" id="IPR036388">
    <property type="entry name" value="WH-like_DNA-bd_sf"/>
</dbReference>
<organism evidence="12 13">
    <name type="scientific">Mycolicibacterium chitae</name>
    <name type="common">Mycobacterium chitae</name>
    <dbReference type="NCBI Taxonomy" id="1792"/>
    <lineage>
        <taxon>Bacteria</taxon>
        <taxon>Bacillati</taxon>
        <taxon>Actinomycetota</taxon>
        <taxon>Actinomycetes</taxon>
        <taxon>Mycobacteriales</taxon>
        <taxon>Mycobacteriaceae</taxon>
        <taxon>Mycolicibacterium</taxon>
    </lineage>
</organism>
<keyword evidence="6 11" id="KW-0862">Zinc</keyword>
<feature type="binding site" evidence="11">
    <location>
        <position position="94"/>
    </location>
    <ligand>
        <name>Zn(2+)</name>
        <dbReference type="ChEBI" id="CHEBI:29105"/>
    </ligand>
</feature>
<keyword evidence="7" id="KW-0408">Iron</keyword>
<evidence type="ECO:0000256" key="5">
    <source>
        <dbReference type="ARBA" id="ARBA00022723"/>
    </source>
</evidence>
<evidence type="ECO:0000256" key="3">
    <source>
        <dbReference type="ARBA" id="ARBA00022490"/>
    </source>
</evidence>
<proteinExistence type="inferred from homology"/>
<name>A0A448I164_MYCCI</name>
<dbReference type="RefSeq" id="WP_235666375.1">
    <property type="nucleotide sequence ID" value="NZ_AP022604.1"/>
</dbReference>
<keyword evidence="3" id="KW-0963">Cytoplasm</keyword>
<evidence type="ECO:0000256" key="9">
    <source>
        <dbReference type="ARBA" id="ARBA00023125"/>
    </source>
</evidence>
<dbReference type="EMBL" id="LR134355">
    <property type="protein sequence ID" value="VEG46196.1"/>
    <property type="molecule type" value="Genomic_DNA"/>
</dbReference>
<evidence type="ECO:0000256" key="10">
    <source>
        <dbReference type="ARBA" id="ARBA00023163"/>
    </source>
</evidence>
<dbReference type="GO" id="GO:0008270">
    <property type="term" value="F:zinc ion binding"/>
    <property type="evidence" value="ECO:0007669"/>
    <property type="project" value="TreeGrafter"/>
</dbReference>
<protein>
    <submittedName>
        <fullName evidence="12">Ferric uptake regulator, Fur family</fullName>
        <ecNumber evidence="12">1.11.1.6</ecNumber>
    </submittedName>
</protein>
<keyword evidence="12" id="KW-0575">Peroxidase</keyword>
<dbReference type="EC" id="1.11.1.6" evidence="12"/>
<dbReference type="Gene3D" id="1.10.10.10">
    <property type="entry name" value="Winged helix-like DNA-binding domain superfamily/Winged helix DNA-binding domain"/>
    <property type="match status" value="1"/>
</dbReference>
<dbReference type="GO" id="GO:1900376">
    <property type="term" value="P:regulation of secondary metabolite biosynthetic process"/>
    <property type="evidence" value="ECO:0007669"/>
    <property type="project" value="TreeGrafter"/>
</dbReference>
<comment type="cofactor">
    <cofactor evidence="11">
        <name>Zn(2+)</name>
        <dbReference type="ChEBI" id="CHEBI:29105"/>
    </cofactor>
    <text evidence="11">Binds 1 zinc ion per subunit.</text>
</comment>
<comment type="similarity">
    <text evidence="2">Belongs to the Fur family.</text>
</comment>
<evidence type="ECO:0000256" key="4">
    <source>
        <dbReference type="ARBA" id="ARBA00022491"/>
    </source>
</evidence>
<dbReference type="AlphaFoldDB" id="A0A448I164"/>
<dbReference type="InterPro" id="IPR043135">
    <property type="entry name" value="Fur_C"/>
</dbReference>
<keyword evidence="10" id="KW-0804">Transcription</keyword>
<feature type="binding site" evidence="11">
    <location>
        <position position="91"/>
    </location>
    <ligand>
        <name>Zn(2+)</name>
        <dbReference type="ChEBI" id="CHEBI:29105"/>
    </ligand>
</feature>
<evidence type="ECO:0000256" key="8">
    <source>
        <dbReference type="ARBA" id="ARBA00023015"/>
    </source>
</evidence>
<evidence type="ECO:0000256" key="6">
    <source>
        <dbReference type="ARBA" id="ARBA00022833"/>
    </source>
</evidence>
<keyword evidence="5 11" id="KW-0479">Metal-binding</keyword>
<dbReference type="InterPro" id="IPR036390">
    <property type="entry name" value="WH_DNA-bd_sf"/>
</dbReference>
<dbReference type="Gene3D" id="3.30.1490.190">
    <property type="match status" value="1"/>
</dbReference>
<dbReference type="GO" id="GO:0000976">
    <property type="term" value="F:transcription cis-regulatory region binding"/>
    <property type="evidence" value="ECO:0007669"/>
    <property type="project" value="TreeGrafter"/>
</dbReference>